<dbReference type="SMART" id="SM00014">
    <property type="entry name" value="acidPPc"/>
    <property type="match status" value="1"/>
</dbReference>
<keyword evidence="1" id="KW-0812">Transmembrane</keyword>
<evidence type="ECO:0000259" key="2">
    <source>
        <dbReference type="SMART" id="SM00014"/>
    </source>
</evidence>
<keyword evidence="1" id="KW-0472">Membrane</keyword>
<dbReference type="SUPFAM" id="SSF48317">
    <property type="entry name" value="Acid phosphatase/Vanadium-dependent haloperoxidase"/>
    <property type="match status" value="1"/>
</dbReference>
<dbReference type="AlphaFoldDB" id="A0A0K2H380"/>
<sequence length="212" mass="22780">MARARIASPIHVVGWIVALVALAWFTQTTVAGKLDGSFAQLVSGLHGGTFDSVMLTLSEVVRPAYIAPATLVAALVLWWRFRVMALLLPASFGASIAVTYAMKWFLDRDRPGETLSLVNLHDAAFPSAHVAGTTSTGMAVIQLLLPVLRNAARKLLDAAIIALIGAVSLSRVWVGAHWLTDIIGGLIAGIVGLIVALLVLRRWQRGRRLRFA</sequence>
<dbReference type="InterPro" id="IPR036938">
    <property type="entry name" value="PAP2/HPO_sf"/>
</dbReference>
<evidence type="ECO:0000313" key="3">
    <source>
        <dbReference type="EMBL" id="ALA68505.1"/>
    </source>
</evidence>
<reference evidence="3 4" key="1">
    <citation type="submission" date="2013-10" db="EMBL/GenBank/DDBJ databases">
        <title>Complete genome sequence of Corynebacterium lactis DSM 45799(T), isolated from raw cow milk.</title>
        <authorList>
            <person name="Ruckert C."/>
            <person name="Albersmeier A."/>
            <person name="Lipski A."/>
            <person name="Kalinowski J."/>
        </authorList>
    </citation>
    <scope>NUCLEOTIDE SEQUENCE [LARGE SCALE GENOMIC DNA]</scope>
    <source>
        <strain evidence="3 4">RW2-5</strain>
    </source>
</reference>
<keyword evidence="4" id="KW-1185">Reference proteome</keyword>
<dbReference type="Gene3D" id="1.20.144.10">
    <property type="entry name" value="Phosphatidic acid phosphatase type 2/haloperoxidase"/>
    <property type="match status" value="1"/>
</dbReference>
<name>A0A0K2H380_9CORY</name>
<dbReference type="PATRIC" id="fig|1408189.4.peg.1022"/>
<feature type="transmembrane region" description="Helical" evidence="1">
    <location>
        <begin position="126"/>
        <end position="148"/>
    </location>
</feature>
<feature type="transmembrane region" description="Helical" evidence="1">
    <location>
        <begin position="12"/>
        <end position="31"/>
    </location>
</feature>
<dbReference type="STRING" id="1408189.CLAC_05135"/>
<feature type="transmembrane region" description="Helical" evidence="1">
    <location>
        <begin position="182"/>
        <end position="200"/>
    </location>
</feature>
<dbReference type="RefSeq" id="WP_053411967.1">
    <property type="nucleotide sequence ID" value="NZ_CP006841.1"/>
</dbReference>
<evidence type="ECO:0000313" key="4">
    <source>
        <dbReference type="Proteomes" id="UP000058446"/>
    </source>
</evidence>
<organism evidence="3 4">
    <name type="scientific">Corynebacterium lactis RW2-5</name>
    <dbReference type="NCBI Taxonomy" id="1408189"/>
    <lineage>
        <taxon>Bacteria</taxon>
        <taxon>Bacillati</taxon>
        <taxon>Actinomycetota</taxon>
        <taxon>Actinomycetes</taxon>
        <taxon>Mycobacteriales</taxon>
        <taxon>Corynebacteriaceae</taxon>
        <taxon>Corynebacterium</taxon>
    </lineage>
</organism>
<dbReference type="KEGG" id="clw:CLAC_05135"/>
<feature type="transmembrane region" description="Helical" evidence="1">
    <location>
        <begin position="86"/>
        <end position="106"/>
    </location>
</feature>
<dbReference type="EMBL" id="CP006841">
    <property type="protein sequence ID" value="ALA68505.1"/>
    <property type="molecule type" value="Genomic_DNA"/>
</dbReference>
<dbReference type="Pfam" id="PF01569">
    <property type="entry name" value="PAP2"/>
    <property type="match status" value="1"/>
</dbReference>
<feature type="transmembrane region" description="Helical" evidence="1">
    <location>
        <begin position="155"/>
        <end position="176"/>
    </location>
</feature>
<proteinExistence type="predicted"/>
<keyword evidence="1" id="KW-1133">Transmembrane helix</keyword>
<dbReference type="InterPro" id="IPR000326">
    <property type="entry name" value="PAP2/HPO"/>
</dbReference>
<feature type="transmembrane region" description="Helical" evidence="1">
    <location>
        <begin position="60"/>
        <end position="79"/>
    </location>
</feature>
<protein>
    <recommendedName>
        <fullName evidence="2">Phosphatidic acid phosphatase type 2/haloperoxidase domain-containing protein</fullName>
    </recommendedName>
</protein>
<feature type="domain" description="Phosphatidic acid phosphatase type 2/haloperoxidase" evidence="2">
    <location>
        <begin position="81"/>
        <end position="197"/>
    </location>
</feature>
<dbReference type="Proteomes" id="UP000058446">
    <property type="component" value="Chromosome"/>
</dbReference>
<evidence type="ECO:0000256" key="1">
    <source>
        <dbReference type="SAM" id="Phobius"/>
    </source>
</evidence>
<accession>A0A0K2H380</accession>
<gene>
    <name evidence="3" type="ORF">CLAC_05135</name>
</gene>
<dbReference type="OrthoDB" id="5289372at2"/>